<organism evidence="1 2">
    <name type="scientific">Vibrio pelagius</name>
    <dbReference type="NCBI Taxonomy" id="28169"/>
    <lineage>
        <taxon>Bacteria</taxon>
        <taxon>Pseudomonadati</taxon>
        <taxon>Pseudomonadota</taxon>
        <taxon>Gammaproteobacteria</taxon>
        <taxon>Vibrionales</taxon>
        <taxon>Vibrionaceae</taxon>
        <taxon>Vibrio</taxon>
    </lineage>
</organism>
<dbReference type="EMBL" id="CP090614">
    <property type="protein sequence ID" value="UTT84256.1"/>
    <property type="molecule type" value="Genomic_DNA"/>
</dbReference>
<dbReference type="Pfam" id="PF05345">
    <property type="entry name" value="He_PIG"/>
    <property type="match status" value="1"/>
</dbReference>
<evidence type="ECO:0000313" key="2">
    <source>
        <dbReference type="Proteomes" id="UP001059120"/>
    </source>
</evidence>
<name>A0ABY5G2P6_VIBPE</name>
<protein>
    <submittedName>
        <fullName evidence="1">Ig domain-containing protein</fullName>
    </submittedName>
</protein>
<accession>A0ABY5G2P6</accession>
<dbReference type="Proteomes" id="UP001059120">
    <property type="component" value="Chromosome 1"/>
</dbReference>
<dbReference type="SUPFAM" id="SSF49313">
    <property type="entry name" value="Cadherin-like"/>
    <property type="match status" value="1"/>
</dbReference>
<dbReference type="Gene3D" id="2.60.40.10">
    <property type="entry name" value="Immunoglobulins"/>
    <property type="match status" value="1"/>
</dbReference>
<gene>
    <name evidence="1" type="ORF">LZI70_11295</name>
</gene>
<proteinExistence type="predicted"/>
<evidence type="ECO:0000313" key="1">
    <source>
        <dbReference type="EMBL" id="UTT84256.1"/>
    </source>
</evidence>
<dbReference type="InterPro" id="IPR015919">
    <property type="entry name" value="Cadherin-like_sf"/>
</dbReference>
<dbReference type="InterPro" id="IPR013783">
    <property type="entry name" value="Ig-like_fold"/>
</dbReference>
<dbReference type="PROSITE" id="PS51257">
    <property type="entry name" value="PROKAR_LIPOPROTEIN"/>
    <property type="match status" value="1"/>
</dbReference>
<dbReference type="RefSeq" id="WP_255230232.1">
    <property type="nucleotide sequence ID" value="NZ_CP090614.1"/>
</dbReference>
<sequence length="729" mass="79060">MKKQGLLAASIAVALVGCGSDNESSAPTTFTITAIDGYLANANVSVDSTQDGVCNLSQGKTDNKGQANLSVEYRNSTVCVDAVAGQTIDSNRGLVQHDFTLANAGSGTIINPMTNMVQKLLAADTELTLAEAEEQVVAAITGDAGLEVSQALIFGDYIADTSEQAEALNLIGEVLVDKSDQDIDTKLKLAQAMAEATQEIIETGESLDGYSPIIDIPPSGGDIIIIPNTRPKVVGTTDPVELMLGDAWLPYDVSDKFQDTDDMTFTMAVAEFDGDDNFEGNNGLSIDAQTGMITGVPEKAGSFVYHIFATDTHDARSYPLTFEVTVLTENKPPVLDEGELANLQSTMNAWVMTEGETLDDTLDVSALFTDSDGDDLDYKVETTLSTVTRTGFNALVSDDGIVSFTGLIPRSAAADTETVTVSVNDGVNSDWVSATLSFPIIEEAPLPPGDTHPLEENTWYFLERGSNGTNYAQVWCDTVRFENGEIFYNDRDQSNKSECTTEATMKVGTYVIEGDTLVGSYTEDDETMTMRYDITNDYDSNVISPGAVTMLWTEEGRSSRYVGFSSQEDAEKRIQVKSSDGPELRDAYLYWPSEQAHQYQLISTSLQMNTAEPSSDNSHDYIKVWMNGISCDGLFDSHDGDTAIFERFTVTSETISASNGNSLHPQFCDDVFEGDTPNAVLSFLFGLGNSYSLELDETYSIIGQISDDWSEYITDVNFNMVWDGSSNDD</sequence>
<keyword evidence="2" id="KW-1185">Reference proteome</keyword>
<reference evidence="1" key="1">
    <citation type="submission" date="2022-01" db="EMBL/GenBank/DDBJ databases">
        <title>Alginate degradation mechanism of Vibrio pelagius WXL662.</title>
        <authorList>
            <person name="He X."/>
        </authorList>
    </citation>
    <scope>NUCLEOTIDE SEQUENCE</scope>
    <source>
        <strain evidence="1">WXL662</strain>
    </source>
</reference>